<keyword evidence="2" id="KW-0378">Hydrolase</keyword>
<evidence type="ECO:0000313" key="2">
    <source>
        <dbReference type="EMBL" id="TDQ29762.1"/>
    </source>
</evidence>
<keyword evidence="2" id="KW-0645">Protease</keyword>
<dbReference type="GO" id="GO:0008233">
    <property type="term" value="F:peptidase activity"/>
    <property type="evidence" value="ECO:0007669"/>
    <property type="project" value="UniProtKB-KW"/>
</dbReference>
<proteinExistence type="predicted"/>
<dbReference type="AlphaFoldDB" id="A0A4V3D3G6"/>
<name>A0A4V3D3G6_9FLAO</name>
<dbReference type="EMBL" id="SNYH01000001">
    <property type="protein sequence ID" value="TDQ29762.1"/>
    <property type="molecule type" value="Genomic_DNA"/>
</dbReference>
<dbReference type="GO" id="GO:0006508">
    <property type="term" value="P:proteolysis"/>
    <property type="evidence" value="ECO:0007669"/>
    <property type="project" value="UniProtKB-KW"/>
</dbReference>
<dbReference type="SMART" id="SM00228">
    <property type="entry name" value="PDZ"/>
    <property type="match status" value="1"/>
</dbReference>
<evidence type="ECO:0000313" key="3">
    <source>
        <dbReference type="Proteomes" id="UP000295390"/>
    </source>
</evidence>
<organism evidence="2 3">
    <name type="scientific">Tenacibaculum caenipelagi</name>
    <dbReference type="NCBI Taxonomy" id="1325435"/>
    <lineage>
        <taxon>Bacteria</taxon>
        <taxon>Pseudomonadati</taxon>
        <taxon>Bacteroidota</taxon>
        <taxon>Flavobacteriia</taxon>
        <taxon>Flavobacteriales</taxon>
        <taxon>Flavobacteriaceae</taxon>
        <taxon>Tenacibaculum</taxon>
    </lineage>
</organism>
<dbReference type="InterPro" id="IPR036034">
    <property type="entry name" value="PDZ_sf"/>
</dbReference>
<dbReference type="Gene3D" id="2.40.70.10">
    <property type="entry name" value="Acid Proteases"/>
    <property type="match status" value="2"/>
</dbReference>
<accession>A0A4V3D3G6</accession>
<comment type="caution">
    <text evidence="2">The sequence shown here is derived from an EMBL/GenBank/DDBJ whole genome shotgun (WGS) entry which is preliminary data.</text>
</comment>
<dbReference type="InterPro" id="IPR021109">
    <property type="entry name" value="Peptidase_aspartic_dom_sf"/>
</dbReference>
<dbReference type="SUPFAM" id="SSF50630">
    <property type="entry name" value="Acid proteases"/>
    <property type="match status" value="1"/>
</dbReference>
<keyword evidence="3" id="KW-1185">Reference proteome</keyword>
<gene>
    <name evidence="2" type="ORF">DFQ07_0082</name>
</gene>
<dbReference type="Proteomes" id="UP000295390">
    <property type="component" value="Unassembled WGS sequence"/>
</dbReference>
<evidence type="ECO:0000259" key="1">
    <source>
        <dbReference type="SMART" id="SM00228"/>
    </source>
</evidence>
<dbReference type="Gene3D" id="2.30.42.10">
    <property type="match status" value="1"/>
</dbReference>
<protein>
    <submittedName>
        <fullName evidence="2">Aspartyl protease</fullName>
    </submittedName>
</protein>
<reference evidence="2 3" key="1">
    <citation type="submission" date="2019-03" db="EMBL/GenBank/DDBJ databases">
        <title>Genomic Encyclopedia of Type Strains, Phase III (KMG-III): the genomes of soil and plant-associated and newly described type strains.</title>
        <authorList>
            <person name="Whitman W."/>
        </authorList>
    </citation>
    <scope>NUCLEOTIDE SEQUENCE [LARGE SCALE GENOMIC DNA]</scope>
    <source>
        <strain evidence="2 3">CECT 8283</strain>
    </source>
</reference>
<dbReference type="OrthoDB" id="3521766at2"/>
<dbReference type="SUPFAM" id="SSF50156">
    <property type="entry name" value="PDZ domain-like"/>
    <property type="match status" value="1"/>
</dbReference>
<dbReference type="InterPro" id="IPR001478">
    <property type="entry name" value="PDZ"/>
</dbReference>
<dbReference type="Pfam" id="PF13180">
    <property type="entry name" value="PDZ_2"/>
    <property type="match status" value="1"/>
</dbReference>
<sequence length="447" mass="51700">MNRLLPYFFTFFLSTSVFSQQNFLFFGKDTDKQSLTFQLINNLIVIPLEINGHQLSFILDTGVNKTILFNLTSEDKVGLNDIKKVFIRGLGSGEPVEALLSRNNTFRIKNIASSNQHLYVILKDAFDISAKMGTTIHGIIGYDLLKDVIVKINYVNKKIDFYNPKTYNKSVCNRCEIFPLQFYRNKPYINAKIQIDEFSNKMIPVKLLIDTGGSDAIWLFEGTKDELKTPKKFFKDIVGEGFSGTIYGNRSRIQKISIGKFKIEEPTASFLDSSSTFNARQYKERNGSIGGGILKRFKVWIDYPNNRVILKKNASLKKGFYYNMSGLHIVHDGQELIKEKATTKFTDSYNNNNNQTQQKDVISFIDSYFYRFKPKYKIDKIVEDSPAFKAGLMVDDIIKKINGKAVHEYKLGEIMDMFHHKPNRKIKIEVERARVRLKFEFRLEKRI</sequence>
<feature type="domain" description="PDZ" evidence="1">
    <location>
        <begin position="323"/>
        <end position="434"/>
    </location>
</feature>
<dbReference type="RefSeq" id="WP_133534314.1">
    <property type="nucleotide sequence ID" value="NZ_SNYH01000001.1"/>
</dbReference>
<dbReference type="Pfam" id="PF13650">
    <property type="entry name" value="Asp_protease_2"/>
    <property type="match status" value="2"/>
</dbReference>